<accession>A0A1H3RLI7</accession>
<evidence type="ECO:0008006" key="3">
    <source>
        <dbReference type="Google" id="ProtNLM"/>
    </source>
</evidence>
<dbReference type="Gene3D" id="3.40.50.1820">
    <property type="entry name" value="alpha/beta hydrolase"/>
    <property type="match status" value="1"/>
</dbReference>
<proteinExistence type="predicted"/>
<organism evidence="1 2">
    <name type="scientific">Evansella caseinilytica</name>
    <dbReference type="NCBI Taxonomy" id="1503961"/>
    <lineage>
        <taxon>Bacteria</taxon>
        <taxon>Bacillati</taxon>
        <taxon>Bacillota</taxon>
        <taxon>Bacilli</taxon>
        <taxon>Bacillales</taxon>
        <taxon>Bacillaceae</taxon>
        <taxon>Evansella</taxon>
    </lineage>
</organism>
<name>A0A1H3RLI7_9BACI</name>
<dbReference type="STRING" id="1503961.SAMN05421736_108169"/>
<evidence type="ECO:0000313" key="1">
    <source>
        <dbReference type="EMBL" id="SDZ26473.1"/>
    </source>
</evidence>
<dbReference type="PANTHER" id="PTHR13617">
    <property type="entry name" value="PROTEIN ABHD18"/>
    <property type="match status" value="1"/>
</dbReference>
<keyword evidence="2" id="KW-1185">Reference proteome</keyword>
<dbReference type="AlphaFoldDB" id="A0A1H3RLI7"/>
<dbReference type="OrthoDB" id="115291at2"/>
<sequence length="342" mass="39252">MNKLLSSFVENMGIEAFKIANRKRTQSKVFRNCNHLDYHEIQSVYSKMEVFDSCEKYGTPVLMNSRNYHHVQVNTFSMASMYKPVSIFEKVYDIFLENKQIYFEEMKNVQSDNKGKDCFIYLHGFSERSYGFEEKYLFSELIAEIPSIEILAVHLPYHMKRSPGNQPYSGAYIFDSYPVVTIEGFRQAVNDVSQVLSYAREKYKKVIVGGFSLGGYVTSFLGTCDNRGDLYIVGQAGDRLPYTLKNLTVCPGLFSKMQKWMKQGIDVEGIYAPLEIHQYTPVVSPEKVVSVAGKYDKLVAFQSVERLRGLFKSRHNINYSAGHIGFLFEASKVKKEIIKLIT</sequence>
<dbReference type="Proteomes" id="UP000198935">
    <property type="component" value="Unassembled WGS sequence"/>
</dbReference>
<dbReference type="InterPro" id="IPR029058">
    <property type="entry name" value="AB_hydrolase_fold"/>
</dbReference>
<dbReference type="PANTHER" id="PTHR13617:SF14">
    <property type="entry name" value="PROTEIN ABHD18"/>
    <property type="match status" value="1"/>
</dbReference>
<dbReference type="EMBL" id="FNPI01000008">
    <property type="protein sequence ID" value="SDZ26473.1"/>
    <property type="molecule type" value="Genomic_DNA"/>
</dbReference>
<protein>
    <recommendedName>
        <fullName evidence="3">Alpha/beta hydrolase family protein</fullName>
    </recommendedName>
</protein>
<evidence type="ECO:0000313" key="2">
    <source>
        <dbReference type="Proteomes" id="UP000198935"/>
    </source>
</evidence>
<dbReference type="SUPFAM" id="SSF53474">
    <property type="entry name" value="alpha/beta-Hydrolases"/>
    <property type="match status" value="1"/>
</dbReference>
<gene>
    <name evidence="1" type="ORF">SAMN05421736_108169</name>
</gene>
<reference evidence="2" key="1">
    <citation type="submission" date="2016-10" db="EMBL/GenBank/DDBJ databases">
        <authorList>
            <person name="Varghese N."/>
            <person name="Submissions S."/>
        </authorList>
    </citation>
    <scope>NUCLEOTIDE SEQUENCE [LARGE SCALE GENOMIC DNA]</scope>
    <source>
        <strain evidence="2">SP</strain>
    </source>
</reference>